<protein>
    <submittedName>
        <fullName evidence="1">Uncharacterized protein</fullName>
    </submittedName>
</protein>
<sequence>MGLAVDLNNFAFFVEHHSGVVIAIVGWIFDLLVHSEHHPDAVVGSEFSHAGHKGPVECLCSSKAGCTVGADRKKTHKKLRKHHKIGLILRHCLRDCFLCSLEVFSGVAHRVCLSENKSSSHQNSSLYLGCMLAE</sequence>
<accession>A0A645J4S4</accession>
<dbReference type="AlphaFoldDB" id="A0A645J4S4"/>
<reference evidence="1" key="1">
    <citation type="submission" date="2019-08" db="EMBL/GenBank/DDBJ databases">
        <authorList>
            <person name="Kucharzyk K."/>
            <person name="Murdoch R.W."/>
            <person name="Higgins S."/>
            <person name="Loffler F."/>
        </authorList>
    </citation>
    <scope>NUCLEOTIDE SEQUENCE</scope>
</reference>
<dbReference type="EMBL" id="VSSQ01130518">
    <property type="protein sequence ID" value="MPN58140.1"/>
    <property type="molecule type" value="Genomic_DNA"/>
</dbReference>
<proteinExistence type="predicted"/>
<comment type="caution">
    <text evidence="1">The sequence shown here is derived from an EMBL/GenBank/DDBJ whole genome shotgun (WGS) entry which is preliminary data.</text>
</comment>
<evidence type="ECO:0000313" key="1">
    <source>
        <dbReference type="EMBL" id="MPN58140.1"/>
    </source>
</evidence>
<gene>
    <name evidence="1" type="ORF">SDC9_205841</name>
</gene>
<organism evidence="1">
    <name type="scientific">bioreactor metagenome</name>
    <dbReference type="NCBI Taxonomy" id="1076179"/>
    <lineage>
        <taxon>unclassified sequences</taxon>
        <taxon>metagenomes</taxon>
        <taxon>ecological metagenomes</taxon>
    </lineage>
</organism>
<name>A0A645J4S4_9ZZZZ</name>